<keyword evidence="3" id="KW-1185">Reference proteome</keyword>
<dbReference type="GO" id="GO:0030686">
    <property type="term" value="C:90S preribosome"/>
    <property type="evidence" value="ECO:0007669"/>
    <property type="project" value="TreeGrafter"/>
</dbReference>
<dbReference type="GO" id="GO:0032040">
    <property type="term" value="C:small-subunit processome"/>
    <property type="evidence" value="ECO:0007669"/>
    <property type="project" value="TreeGrafter"/>
</dbReference>
<dbReference type="PANTHER" id="PTHR17695:SF11">
    <property type="entry name" value="SMALL SUBUNIT PROCESSOME COMPONENT 20 HOMOLOG"/>
    <property type="match status" value="1"/>
</dbReference>
<proteinExistence type="predicted"/>
<evidence type="ECO:0000259" key="1">
    <source>
        <dbReference type="Pfam" id="PF07539"/>
    </source>
</evidence>
<dbReference type="Pfam" id="PF07539">
    <property type="entry name" value="UTP20_N"/>
    <property type="match status" value="1"/>
</dbReference>
<dbReference type="Proteomes" id="UP000887574">
    <property type="component" value="Unplaced"/>
</dbReference>
<organism evidence="3 4">
    <name type="scientific">Ditylenchus dipsaci</name>
    <dbReference type="NCBI Taxonomy" id="166011"/>
    <lineage>
        <taxon>Eukaryota</taxon>
        <taxon>Metazoa</taxon>
        <taxon>Ecdysozoa</taxon>
        <taxon>Nematoda</taxon>
        <taxon>Chromadorea</taxon>
        <taxon>Rhabditida</taxon>
        <taxon>Tylenchina</taxon>
        <taxon>Tylenchomorpha</taxon>
        <taxon>Sphaerularioidea</taxon>
        <taxon>Anguinidae</taxon>
        <taxon>Anguininae</taxon>
        <taxon>Ditylenchus</taxon>
    </lineage>
</organism>
<dbReference type="InterPro" id="IPR011989">
    <property type="entry name" value="ARM-like"/>
</dbReference>
<reference evidence="4" key="1">
    <citation type="submission" date="2022-11" db="UniProtKB">
        <authorList>
            <consortium name="WormBaseParasite"/>
        </authorList>
    </citation>
    <scope>IDENTIFICATION</scope>
</reference>
<dbReference type="InterPro" id="IPR046523">
    <property type="entry name" value="UTP20_dom"/>
</dbReference>
<evidence type="ECO:0000259" key="2">
    <source>
        <dbReference type="Pfam" id="PF20416"/>
    </source>
</evidence>
<dbReference type="Gene3D" id="1.25.10.10">
    <property type="entry name" value="Leucine-rich Repeat Variant"/>
    <property type="match status" value="1"/>
</dbReference>
<name>A0A915DUY4_9BILA</name>
<dbReference type="SUPFAM" id="SSF48371">
    <property type="entry name" value="ARM repeat"/>
    <property type="match status" value="1"/>
</dbReference>
<dbReference type="InterPro" id="IPR052575">
    <property type="entry name" value="SSU_processome_comp_20"/>
</dbReference>
<evidence type="ECO:0000313" key="3">
    <source>
        <dbReference type="Proteomes" id="UP000887574"/>
    </source>
</evidence>
<evidence type="ECO:0000313" key="4">
    <source>
        <dbReference type="WBParaSite" id="jg23945"/>
    </source>
</evidence>
<feature type="domain" description="U3 small nucleolar RNA-associated protein 20" evidence="2">
    <location>
        <begin position="1017"/>
        <end position="1219"/>
    </location>
</feature>
<feature type="domain" description="U3 small nucleolar RNA-associated protein 20 N-terminal" evidence="1">
    <location>
        <begin position="202"/>
        <end position="800"/>
    </location>
</feature>
<dbReference type="WBParaSite" id="jg23945">
    <property type="protein sequence ID" value="jg23945"/>
    <property type="gene ID" value="jg23945"/>
</dbReference>
<dbReference type="PANTHER" id="PTHR17695">
    <property type="entry name" value="SMALL SUBUNIT PROCESSOME COMPONENT 20 HOMOLOG"/>
    <property type="match status" value="1"/>
</dbReference>
<dbReference type="InterPro" id="IPR016024">
    <property type="entry name" value="ARM-type_fold"/>
</dbReference>
<dbReference type="Pfam" id="PF20416">
    <property type="entry name" value="UTP20"/>
    <property type="match status" value="1"/>
</dbReference>
<dbReference type="InterPro" id="IPR011430">
    <property type="entry name" value="UTP20_N"/>
</dbReference>
<sequence>MEPEQNQEEYIDEIFERGSEASEIAEKSFSCTSSESSDEEKDIQAEYFRMPKAMDEVIDTTATNFKEERIQIVSKMVGLAGVISSIIDYSAKTLLLEVSKIARDQMLNENIKPDYGAFRVQLFKYLWKHSHLAERKTKILSPILIDLYREEFQKADSQFSRFQDLFPKIKNLKNQEVSKDSEAQPTAPTTSAVKWKDVILALKALLAVFAKFSSPKTVFREPEIRQIYNEMLLSSDPELQRLALSCLSSYKDNFLLPYVEHLDNLLNEKKLRDELVLFTVDDQNCVVSEEHRIQLMPIVMRILYGRFHTHVAVRGKTRRMAIFAFLASCNTDEMDVFFQLVFTTFENMLVRHEDRSLDLVATLTSLSEAYDPRKTLPLNKIKSTLGILDDILKRMAFSLDDSQISLSFAVCLISGVLVNKGLNTVGSIDGHAASMLKSLRKKSFNTLIRLFQSFQSRDLSSEKLCCVFDLLLEPIIASLCGKIICILASNSRYFSLLQRKFDGQLSGQTPISLLCNSLSSAGTPVATQSSIIRGVLNMLVSEDINNEKESSEGVNSGTRILLPYVVSILQYVAEKIPSNAKSTLNIPSAYLEILNKLSTFIDDAHLGGLFTTTLLSYLGNRQFLKKKEKLVNVLITVAGLSSYVQEPLQQLKKISRLLSMLDDRDTRSALIQFISSLKTNSRLPSAMVTHIQLLEELETWDPKRIEEPDAQRRHQAFDILQQMYESTEVVIGLETLQLFVHSHAYCILHLSSISLKKSASDALRQMVSYLQASSLKWEIKRSFLQDHLIPLLLKGVNSQNEICRMEFLQCLGSLISAFPQVPDFAALSSINCVHRRQRALFRLTELLNEEELDISYEVLLKFVWPTFKPYMLVTDSKLSALSDQSLKLFSSVLRRTPWKRYCAILDQHLPKINDEEHTKGAIRVVSAILDSFHFNLSECKIPVVKLVESEDVADPTHEEPIDDRTEGGLAEIDQAKSEEEILVVVVRKLLPKLRQYSRPNHESHSHKKAQSSVYSNDEEQLVRAPLLLSTVKLLKNLPKWAIDQNLHSLLASMSQLLLSRSIGVRQDARKIMGQVVEVLGPSYLPFIIKEMKQTMNKGYQVHIMIFTVHTIIAVLEDKMVCGDVDACLQDIFEICKWSYSVNIPEAKSNKVLETYTYMGRFVSSEHLNDVLCSMDQIIEERPQAGTMKKLSGLLRGFSIGVNNNSSLGVQQLLSYILDILNKHLDQVLTHQTNSTSKEAQRKAKSKRPPNCLLLAPEPKEYALQLFCDVLKNRCSTVKDGEDVLALLNSFVPLLTNALKLKYERIIALSLRSLVGLIKYPLEHFSAQIQAIVDRLFVVLSEYAGMGNNPGLVELSQLLFKVFCNHLKTSSSLTLTSKKIQILLNYAETDILDSHKQATAFDLVKAIIGKKVVDEKVDNVVDYLSEIVITSHSANVREQCQKTILLYLTSHPTGRNTIEKRLEFF</sequence>
<protein>
    <submittedName>
        <fullName evidence="4">Small subunit processome component 20 homolog</fullName>
    </submittedName>
</protein>
<accession>A0A915DUY4</accession>